<proteinExistence type="predicted"/>
<comment type="caution">
    <text evidence="1">The sequence shown here is derived from an EMBL/GenBank/DDBJ whole genome shotgun (WGS) entry which is preliminary data.</text>
</comment>
<reference evidence="1 2" key="1">
    <citation type="submission" date="2019-10" db="EMBL/GenBank/DDBJ databases">
        <title>A soil myxobacterium in the family Polyangiaceae.</title>
        <authorList>
            <person name="Li Y."/>
            <person name="Wang J."/>
        </authorList>
    </citation>
    <scope>NUCLEOTIDE SEQUENCE [LARGE SCALE GENOMIC DNA]</scope>
    <source>
        <strain evidence="1 2">DSM 14734</strain>
    </source>
</reference>
<dbReference type="RefSeq" id="WP_153819625.1">
    <property type="nucleotide sequence ID" value="NZ_WJIE01000003.1"/>
</dbReference>
<evidence type="ECO:0000313" key="2">
    <source>
        <dbReference type="Proteomes" id="UP000440224"/>
    </source>
</evidence>
<name>A0A6N7PVF7_9BACT</name>
<dbReference type="EMBL" id="WJIE01000003">
    <property type="protein sequence ID" value="MRG92791.1"/>
    <property type="molecule type" value="Genomic_DNA"/>
</dbReference>
<gene>
    <name evidence="1" type="ORF">GF068_12750</name>
</gene>
<evidence type="ECO:0000313" key="1">
    <source>
        <dbReference type="EMBL" id="MRG92791.1"/>
    </source>
</evidence>
<dbReference type="AlphaFoldDB" id="A0A6N7PVF7"/>
<dbReference type="OrthoDB" id="8617719at2"/>
<protein>
    <submittedName>
        <fullName evidence="1">TIGR02646 family protein</fullName>
    </submittedName>
</protein>
<keyword evidence="2" id="KW-1185">Reference proteome</keyword>
<accession>A0A6N7PVF7</accession>
<dbReference type="Proteomes" id="UP000440224">
    <property type="component" value="Unassembled WGS sequence"/>
</dbReference>
<organism evidence="1 2">
    <name type="scientific">Polyangium spumosum</name>
    <dbReference type="NCBI Taxonomy" id="889282"/>
    <lineage>
        <taxon>Bacteria</taxon>
        <taxon>Pseudomonadati</taxon>
        <taxon>Myxococcota</taxon>
        <taxon>Polyangia</taxon>
        <taxon>Polyangiales</taxon>
        <taxon>Polyangiaceae</taxon>
        <taxon>Polyangium</taxon>
    </lineage>
</organism>
<sequence>MRVITKGPEPSALRNYRAVPGAIYDGKDFTPVKVEIREALIRDQDALCCYCMRGFKVRPHRTDPDASPVAQMKVEHWRSQRHFPALQLAWTNLLGACLGGEGSPKNDQTCDTRKGEDAISLNPLDKSHVATLRCGSDGRLESTEPRFQEDIDKRLGLNHPILVSERKAWLKRAHDKLRAKHKGEFPLSAVRALSDALEEPARSVLQLWTRKRYGNS</sequence>